<feature type="binding site" evidence="11">
    <location>
        <position position="322"/>
    </location>
    <ligand>
        <name>L-glutamine</name>
        <dbReference type="ChEBI" id="CHEBI:58359"/>
    </ligand>
</feature>
<keyword evidence="5 11" id="KW-0547">Nucleotide-binding</keyword>
<evidence type="ECO:0000256" key="3">
    <source>
        <dbReference type="ARBA" id="ARBA00007800"/>
    </source>
</evidence>
<dbReference type="RefSeq" id="WP_026642159.1">
    <property type="nucleotide sequence ID" value="NZ_JGZU01000007.1"/>
</dbReference>
<evidence type="ECO:0000259" key="12">
    <source>
        <dbReference type="SMART" id="SM01097"/>
    </source>
</evidence>
<feature type="binding site" evidence="11">
    <location>
        <position position="282"/>
    </location>
    <ligand>
        <name>L-glutamine</name>
        <dbReference type="ChEBI" id="CHEBI:58359"/>
    </ligand>
</feature>
<evidence type="ECO:0000256" key="10">
    <source>
        <dbReference type="ARBA" id="ARBA00049285"/>
    </source>
</evidence>
<dbReference type="SUPFAM" id="SSF52317">
    <property type="entry name" value="Class I glutamine amidotransferase-like"/>
    <property type="match status" value="1"/>
</dbReference>
<comment type="similarity">
    <text evidence="3 11">Belongs to the CarA family.</text>
</comment>
<dbReference type="GO" id="GO:0006541">
    <property type="term" value="P:glutamine metabolic process"/>
    <property type="evidence" value="ECO:0007669"/>
    <property type="project" value="InterPro"/>
</dbReference>
<dbReference type="InterPro" id="IPR029062">
    <property type="entry name" value="Class_I_gatase-like"/>
</dbReference>
<dbReference type="PROSITE" id="PS51273">
    <property type="entry name" value="GATASE_TYPE_1"/>
    <property type="match status" value="1"/>
</dbReference>
<dbReference type="Gene3D" id="3.50.30.20">
    <property type="entry name" value="Carbamoyl-phosphate synthase small subunit, N-terminal domain"/>
    <property type="match status" value="1"/>
</dbReference>
<dbReference type="PRINTS" id="PR00099">
    <property type="entry name" value="CPSGATASE"/>
</dbReference>
<dbReference type="PRINTS" id="PR00096">
    <property type="entry name" value="GATASE"/>
</dbReference>
<dbReference type="GO" id="GO:0006207">
    <property type="term" value="P:'de novo' pyrimidine nucleobase biosynthetic process"/>
    <property type="evidence" value="ECO:0007669"/>
    <property type="project" value="InterPro"/>
</dbReference>
<comment type="catalytic activity">
    <reaction evidence="10 11">
        <text>L-glutamine + H2O = L-glutamate + NH4(+)</text>
        <dbReference type="Rhea" id="RHEA:15889"/>
        <dbReference type="ChEBI" id="CHEBI:15377"/>
        <dbReference type="ChEBI" id="CHEBI:28938"/>
        <dbReference type="ChEBI" id="CHEBI:29985"/>
        <dbReference type="ChEBI" id="CHEBI:58359"/>
    </reaction>
</comment>
<protein>
    <recommendedName>
        <fullName evidence="11">Carbamoyl phosphate synthase small chain</fullName>
        <ecNumber evidence="11">6.3.5.5</ecNumber>
    </recommendedName>
    <alternativeName>
        <fullName evidence="11">Carbamoyl phosphate synthetase glutamine chain</fullName>
    </alternativeName>
</protein>
<dbReference type="GO" id="GO:0044205">
    <property type="term" value="P:'de novo' UMP biosynthetic process"/>
    <property type="evidence" value="ECO:0007669"/>
    <property type="project" value="UniProtKB-UniRule"/>
</dbReference>
<dbReference type="InterPro" id="IPR036480">
    <property type="entry name" value="CarbP_synth_ssu_N_sf"/>
</dbReference>
<dbReference type="InterPro" id="IPR002474">
    <property type="entry name" value="CarbamoylP_synth_ssu_N"/>
</dbReference>
<evidence type="ECO:0000256" key="1">
    <source>
        <dbReference type="ARBA" id="ARBA00004812"/>
    </source>
</evidence>
<feature type="binding site" evidence="11">
    <location>
        <position position="279"/>
    </location>
    <ligand>
        <name>L-glutamine</name>
        <dbReference type="ChEBI" id="CHEBI:58359"/>
    </ligand>
</feature>
<evidence type="ECO:0000256" key="9">
    <source>
        <dbReference type="ARBA" id="ARBA00048816"/>
    </source>
</evidence>
<dbReference type="GO" id="GO:0004088">
    <property type="term" value="F:carbamoyl-phosphate synthase (glutamine-hydrolyzing) activity"/>
    <property type="evidence" value="ECO:0007669"/>
    <property type="project" value="UniProtKB-UniRule"/>
</dbReference>
<dbReference type="AlphaFoldDB" id="A0A087EFM2"/>
<comment type="caution">
    <text evidence="13">The sequence shown here is derived from an EMBL/GenBank/DDBJ whole genome shotgun (WGS) entry which is preliminary data.</text>
</comment>
<evidence type="ECO:0000256" key="11">
    <source>
        <dbReference type="HAMAP-Rule" id="MF_01209"/>
    </source>
</evidence>
<name>A0A087EFM2_9BIFI</name>
<keyword evidence="7 11" id="KW-0315">Glutamine amidotransferase</keyword>
<dbReference type="SUPFAM" id="SSF52021">
    <property type="entry name" value="Carbamoyl phosphate synthetase, small subunit N-terminal domain"/>
    <property type="match status" value="1"/>
</dbReference>
<comment type="subunit">
    <text evidence="11">Composed of two chains; the small (or glutamine) chain promotes the hydrolysis of glutamine to ammonia, which is used by the large (or ammonia) chain to synthesize carbamoyl phosphate. Tetramer of heterodimers (alpha,beta)4.</text>
</comment>
<reference evidence="13 14" key="1">
    <citation type="submission" date="2014-03" db="EMBL/GenBank/DDBJ databases">
        <title>Genomics of Bifidobacteria.</title>
        <authorList>
            <person name="Ventura M."/>
            <person name="Milani C."/>
            <person name="Lugli G.A."/>
        </authorList>
    </citation>
    <scope>NUCLEOTIDE SEQUENCE [LARGE SCALE GENOMIC DNA]</scope>
    <source>
        <strain evidence="13 14">JCM 13495</strain>
    </source>
</reference>
<evidence type="ECO:0000313" key="13">
    <source>
        <dbReference type="EMBL" id="KFJ06573.1"/>
    </source>
</evidence>
<feature type="active site" description="Nucleophile" evidence="11">
    <location>
        <position position="278"/>
    </location>
</feature>
<keyword evidence="4 11" id="KW-0436">Ligase</keyword>
<dbReference type="GO" id="GO:0005524">
    <property type="term" value="F:ATP binding"/>
    <property type="evidence" value="ECO:0007669"/>
    <property type="project" value="UniProtKB-UniRule"/>
</dbReference>
<dbReference type="Pfam" id="PF00988">
    <property type="entry name" value="CPSase_sm_chain"/>
    <property type="match status" value="1"/>
</dbReference>
<evidence type="ECO:0000256" key="5">
    <source>
        <dbReference type="ARBA" id="ARBA00022741"/>
    </source>
</evidence>
<evidence type="ECO:0000256" key="8">
    <source>
        <dbReference type="ARBA" id="ARBA00022975"/>
    </source>
</evidence>
<dbReference type="PANTHER" id="PTHR43418:SF7">
    <property type="entry name" value="CARBAMOYL-PHOSPHATE SYNTHASE SMALL CHAIN"/>
    <property type="match status" value="1"/>
</dbReference>
<feature type="active site" evidence="11">
    <location>
        <position position="375"/>
    </location>
</feature>
<evidence type="ECO:0000256" key="6">
    <source>
        <dbReference type="ARBA" id="ARBA00022840"/>
    </source>
</evidence>
<dbReference type="PANTHER" id="PTHR43418">
    <property type="entry name" value="MULTIFUNCTIONAL TRYPTOPHAN BIOSYNTHESIS PROTEIN-RELATED"/>
    <property type="match status" value="1"/>
</dbReference>
<evidence type="ECO:0000256" key="2">
    <source>
        <dbReference type="ARBA" id="ARBA00005077"/>
    </source>
</evidence>
<keyword evidence="8 11" id="KW-0665">Pyrimidine biosynthesis</keyword>
<feature type="domain" description="Carbamoyl-phosphate synthase small subunit N-terminal" evidence="12">
    <location>
        <begin position="14"/>
        <end position="144"/>
    </location>
</feature>
<comment type="pathway">
    <text evidence="1 11">Pyrimidine metabolism; UMP biosynthesis via de novo pathway; (S)-dihydroorotate from bicarbonate: step 1/3.</text>
</comment>
<evidence type="ECO:0000256" key="4">
    <source>
        <dbReference type="ARBA" id="ARBA00022598"/>
    </source>
</evidence>
<dbReference type="NCBIfam" id="TIGR01368">
    <property type="entry name" value="CPSaseIIsmall"/>
    <property type="match status" value="1"/>
</dbReference>
<sequence>MNQNDSARLSFSPDDAVLILEDGEVYVGEPYGAVGSTFGEIVFSTGMTGYQETLTDPSYDRQIVVQTFPHIGDTGVNRDDPESQRIWVAGYVVRDPSPIVSNWRATGSLDDDLKQESVVGIGRIDTRKLVRHLRSAGVMRAGIFSGDALMEQGALRSIDSMLEEVRGIAQMKGMRLYDEVSTKQAYVVEPQGEWEGKQPLFTVAAIDLGIKAMTPQRMAERGCRVHVLPSDITFEELEQLHPDGVFFSNGPGDPEQADAVVSLLRKVLDAGYPFFGICFGNQLLGRALGFGTYKLKFGHRGINQPVKDLTTGKVEVTAHNHGFAVDAPIGEQVDAPYDNGHYGKVFVSHVDLNDDVVEGLQCVDIPAFSVQYHPEAAAGPHDAAYLFDRFVELMRSAKEENPNA</sequence>
<proteinExistence type="inferred from homology"/>
<dbReference type="HAMAP" id="MF_01209">
    <property type="entry name" value="CPSase_S_chain"/>
    <property type="match status" value="1"/>
</dbReference>
<evidence type="ECO:0000313" key="14">
    <source>
        <dbReference type="Proteomes" id="UP000029080"/>
    </source>
</evidence>
<dbReference type="NCBIfam" id="NF009475">
    <property type="entry name" value="PRK12838.1"/>
    <property type="match status" value="1"/>
</dbReference>
<dbReference type="GO" id="GO:0004359">
    <property type="term" value="F:glutaminase activity"/>
    <property type="evidence" value="ECO:0007669"/>
    <property type="project" value="RHEA"/>
</dbReference>
<comment type="function">
    <text evidence="11">Small subunit of the glutamine-dependent carbamoyl phosphate synthetase (CPSase). CPSase catalyzes the formation of carbamoyl phosphate from the ammonia moiety of glutamine, carbonate, and phosphate donated by ATP, constituting the first step of 2 biosynthetic pathways, one leading to arginine and/or urea and the other to pyrimidine nucleotides. The small subunit (glutamine amidotransferase) binds and cleaves glutamine to supply the large subunit with the substrate ammonia.</text>
</comment>
<feature type="binding site" evidence="11">
    <location>
        <position position="323"/>
    </location>
    <ligand>
        <name>L-glutamine</name>
        <dbReference type="ChEBI" id="CHEBI:58359"/>
    </ligand>
</feature>
<feature type="binding site" evidence="11">
    <location>
        <position position="250"/>
    </location>
    <ligand>
        <name>L-glutamine</name>
        <dbReference type="ChEBI" id="CHEBI:58359"/>
    </ligand>
</feature>
<dbReference type="GO" id="GO:0006526">
    <property type="term" value="P:L-arginine biosynthetic process"/>
    <property type="evidence" value="ECO:0007669"/>
    <property type="project" value="UniProtKB-UniRule"/>
</dbReference>
<feature type="binding site" evidence="11">
    <location>
        <position position="58"/>
    </location>
    <ligand>
        <name>L-glutamine</name>
        <dbReference type="ChEBI" id="CHEBI:58359"/>
    </ligand>
</feature>
<accession>A0A087EFM2</accession>
<dbReference type="InterPro" id="IPR006274">
    <property type="entry name" value="CarbamoylP_synth_ssu"/>
</dbReference>
<dbReference type="eggNOG" id="COG0505">
    <property type="taxonomic scope" value="Bacteria"/>
</dbReference>
<organism evidence="13 14">
    <name type="scientific">Bifidobacterium tsurumiense</name>
    <dbReference type="NCBI Taxonomy" id="356829"/>
    <lineage>
        <taxon>Bacteria</taxon>
        <taxon>Bacillati</taxon>
        <taxon>Actinomycetota</taxon>
        <taxon>Actinomycetes</taxon>
        <taxon>Bifidobacteriales</taxon>
        <taxon>Bifidobacteriaceae</taxon>
        <taxon>Bifidobacterium</taxon>
    </lineage>
</organism>
<feature type="binding site" evidence="11">
    <location>
        <position position="320"/>
    </location>
    <ligand>
        <name>L-glutamine</name>
        <dbReference type="ChEBI" id="CHEBI:58359"/>
    </ligand>
</feature>
<dbReference type="UniPathway" id="UPA00070">
    <property type="reaction ID" value="UER00115"/>
</dbReference>
<dbReference type="FunFam" id="3.50.30.20:FF:000001">
    <property type="entry name" value="Carbamoyl-phosphate synthase small chain"/>
    <property type="match status" value="1"/>
</dbReference>
<gene>
    <name evidence="11" type="primary">carA</name>
    <name evidence="13" type="ORF">BITS_1262</name>
</gene>
<comment type="catalytic activity">
    <reaction evidence="9 11">
        <text>hydrogencarbonate + L-glutamine + 2 ATP + H2O = carbamoyl phosphate + L-glutamate + 2 ADP + phosphate + 2 H(+)</text>
        <dbReference type="Rhea" id="RHEA:18633"/>
        <dbReference type="ChEBI" id="CHEBI:15377"/>
        <dbReference type="ChEBI" id="CHEBI:15378"/>
        <dbReference type="ChEBI" id="CHEBI:17544"/>
        <dbReference type="ChEBI" id="CHEBI:29985"/>
        <dbReference type="ChEBI" id="CHEBI:30616"/>
        <dbReference type="ChEBI" id="CHEBI:43474"/>
        <dbReference type="ChEBI" id="CHEBI:58228"/>
        <dbReference type="ChEBI" id="CHEBI:58359"/>
        <dbReference type="ChEBI" id="CHEBI:456216"/>
        <dbReference type="EC" id="6.3.5.5"/>
    </reaction>
</comment>
<keyword evidence="14" id="KW-1185">Reference proteome</keyword>
<evidence type="ECO:0000256" key="7">
    <source>
        <dbReference type="ARBA" id="ARBA00022962"/>
    </source>
</evidence>
<dbReference type="Pfam" id="PF00117">
    <property type="entry name" value="GATase"/>
    <property type="match status" value="1"/>
</dbReference>
<dbReference type="Gene3D" id="3.40.50.880">
    <property type="match status" value="1"/>
</dbReference>
<dbReference type="STRING" id="356829.BITS_1262"/>
<dbReference type="InterPro" id="IPR050472">
    <property type="entry name" value="Anth_synth/Amidotransfase"/>
</dbReference>
<dbReference type="SMART" id="SM01097">
    <property type="entry name" value="CPSase_sm_chain"/>
    <property type="match status" value="1"/>
</dbReference>
<keyword evidence="11" id="KW-0028">Amino-acid biosynthesis</keyword>
<dbReference type="Proteomes" id="UP000029080">
    <property type="component" value="Unassembled WGS sequence"/>
</dbReference>
<dbReference type="PRINTS" id="PR00097">
    <property type="entry name" value="ANTSNTHASEII"/>
</dbReference>
<feature type="active site" evidence="11">
    <location>
        <position position="373"/>
    </location>
</feature>
<dbReference type="InterPro" id="IPR035686">
    <property type="entry name" value="CPSase_GATase1"/>
</dbReference>
<dbReference type="InterPro" id="IPR017926">
    <property type="entry name" value="GATASE"/>
</dbReference>
<keyword evidence="11" id="KW-0055">Arginine biosynthesis</keyword>
<dbReference type="EMBL" id="JGZU01000007">
    <property type="protein sequence ID" value="KFJ06573.1"/>
    <property type="molecule type" value="Genomic_DNA"/>
</dbReference>
<feature type="binding site" evidence="11">
    <location>
        <position position="252"/>
    </location>
    <ligand>
        <name>L-glutamine</name>
        <dbReference type="ChEBI" id="CHEBI:58359"/>
    </ligand>
</feature>
<dbReference type="EC" id="6.3.5.5" evidence="11"/>
<comment type="pathway">
    <text evidence="2 11">Amino-acid biosynthesis; L-arginine biosynthesis; carbamoyl phosphate from bicarbonate: step 1/1.</text>
</comment>
<dbReference type="UniPathway" id="UPA00068">
    <property type="reaction ID" value="UER00171"/>
</dbReference>
<dbReference type="CDD" id="cd01744">
    <property type="entry name" value="GATase1_CPSase"/>
    <property type="match status" value="1"/>
</dbReference>
<dbReference type="OrthoDB" id="9804328at2"/>
<feature type="region of interest" description="CPSase" evidence="11">
    <location>
        <begin position="1"/>
        <end position="201"/>
    </location>
</feature>
<keyword evidence="6 11" id="KW-0067">ATP-binding</keyword>